<organism evidence="2 3">
    <name type="scientific">Alkalispirochaeta americana</name>
    <dbReference type="NCBI Taxonomy" id="159291"/>
    <lineage>
        <taxon>Bacteria</taxon>
        <taxon>Pseudomonadati</taxon>
        <taxon>Spirochaetota</taxon>
        <taxon>Spirochaetia</taxon>
        <taxon>Spirochaetales</taxon>
        <taxon>Spirochaetaceae</taxon>
        <taxon>Alkalispirochaeta</taxon>
    </lineage>
</organism>
<dbReference type="EMBL" id="FTMS01000003">
    <property type="protein sequence ID" value="SIQ05948.1"/>
    <property type="molecule type" value="Genomic_DNA"/>
</dbReference>
<keyword evidence="3" id="KW-1185">Reference proteome</keyword>
<evidence type="ECO:0000313" key="3">
    <source>
        <dbReference type="Proteomes" id="UP000186400"/>
    </source>
</evidence>
<accession>A0A1N6PNH4</accession>
<evidence type="ECO:0000256" key="1">
    <source>
        <dbReference type="SAM" id="Phobius"/>
    </source>
</evidence>
<keyword evidence="1" id="KW-0812">Transmembrane</keyword>
<evidence type="ECO:0000313" key="2">
    <source>
        <dbReference type="EMBL" id="SIQ05948.1"/>
    </source>
</evidence>
<keyword evidence="1" id="KW-0472">Membrane</keyword>
<dbReference type="AlphaFoldDB" id="A0A1N6PNH4"/>
<protein>
    <submittedName>
        <fullName evidence="2">Uncharacterized protein</fullName>
    </submittedName>
</protein>
<keyword evidence="1" id="KW-1133">Transmembrane helix</keyword>
<proteinExistence type="predicted"/>
<name>A0A1N6PNH4_9SPIO</name>
<reference evidence="3" key="1">
    <citation type="submission" date="2017-01" db="EMBL/GenBank/DDBJ databases">
        <authorList>
            <person name="Varghese N."/>
            <person name="Submissions S."/>
        </authorList>
    </citation>
    <scope>NUCLEOTIDE SEQUENCE [LARGE SCALE GENOMIC DNA]</scope>
    <source>
        <strain evidence="3">ASpG1</strain>
    </source>
</reference>
<feature type="transmembrane region" description="Helical" evidence="1">
    <location>
        <begin position="20"/>
        <end position="38"/>
    </location>
</feature>
<dbReference type="STRING" id="159291.SAMN05920897_10364"/>
<gene>
    <name evidence="2" type="ORF">SAMN05920897_10364</name>
</gene>
<sequence length="39" mass="4370">MIGHPRGLPPERSEKMRKTVVAVTLLLALFSFINAYSLI</sequence>
<dbReference type="Proteomes" id="UP000186400">
    <property type="component" value="Unassembled WGS sequence"/>
</dbReference>